<gene>
    <name evidence="2" type="ORF">IAC08_05545</name>
</gene>
<dbReference type="AlphaFoldDB" id="A0A9D9HL54"/>
<sequence length="196" mass="22243">MKDNDVYFKPEPIMTDDIAFFDEKVIERCYDESNMYIQSLAELGKEIQGKCIILIGWLIAAASSFTGVLFYMAVDKSGSFALYIVLLYGIIAAGAIAWRLISSALYRMPVALAGEEPSHIIRKEVRPYASIRTKEQAYKYILGWELSGKQYKIAVNQKSNGRMINEYRFAFKCALICLLLSPVVFGTAFLLEWLVF</sequence>
<accession>A0A9D9HL54</accession>
<feature type="transmembrane region" description="Helical" evidence="1">
    <location>
        <begin position="80"/>
        <end position="101"/>
    </location>
</feature>
<feature type="transmembrane region" description="Helical" evidence="1">
    <location>
        <begin position="51"/>
        <end position="74"/>
    </location>
</feature>
<keyword evidence="1" id="KW-1133">Transmembrane helix</keyword>
<evidence type="ECO:0000313" key="3">
    <source>
        <dbReference type="Proteomes" id="UP000823617"/>
    </source>
</evidence>
<proteinExistence type="predicted"/>
<reference evidence="2" key="1">
    <citation type="submission" date="2020-10" db="EMBL/GenBank/DDBJ databases">
        <authorList>
            <person name="Gilroy R."/>
        </authorList>
    </citation>
    <scope>NUCLEOTIDE SEQUENCE</scope>
    <source>
        <strain evidence="2">B1-3475</strain>
    </source>
</reference>
<protein>
    <submittedName>
        <fullName evidence="2">Uncharacterized protein</fullName>
    </submittedName>
</protein>
<evidence type="ECO:0000313" key="2">
    <source>
        <dbReference type="EMBL" id="MBO8455849.1"/>
    </source>
</evidence>
<comment type="caution">
    <text evidence="2">The sequence shown here is derived from an EMBL/GenBank/DDBJ whole genome shotgun (WGS) entry which is preliminary data.</text>
</comment>
<name>A0A9D9HL54_9BACT</name>
<keyword evidence="1" id="KW-0472">Membrane</keyword>
<dbReference type="Proteomes" id="UP000823617">
    <property type="component" value="Unassembled WGS sequence"/>
</dbReference>
<evidence type="ECO:0000256" key="1">
    <source>
        <dbReference type="SAM" id="Phobius"/>
    </source>
</evidence>
<dbReference type="EMBL" id="JADIMK010000058">
    <property type="protein sequence ID" value="MBO8455849.1"/>
    <property type="molecule type" value="Genomic_DNA"/>
</dbReference>
<reference evidence="2" key="2">
    <citation type="journal article" date="2021" name="PeerJ">
        <title>Extensive microbial diversity within the chicken gut microbiome revealed by metagenomics and culture.</title>
        <authorList>
            <person name="Gilroy R."/>
            <person name="Ravi A."/>
            <person name="Getino M."/>
            <person name="Pursley I."/>
            <person name="Horton D.L."/>
            <person name="Alikhan N.F."/>
            <person name="Baker D."/>
            <person name="Gharbi K."/>
            <person name="Hall N."/>
            <person name="Watson M."/>
            <person name="Adriaenssens E.M."/>
            <person name="Foster-Nyarko E."/>
            <person name="Jarju S."/>
            <person name="Secka A."/>
            <person name="Antonio M."/>
            <person name="Oren A."/>
            <person name="Chaudhuri R.R."/>
            <person name="La Ragione R."/>
            <person name="Hildebrand F."/>
            <person name="Pallen M.J."/>
        </authorList>
    </citation>
    <scope>NUCLEOTIDE SEQUENCE</scope>
    <source>
        <strain evidence="2">B1-3475</strain>
    </source>
</reference>
<feature type="transmembrane region" description="Helical" evidence="1">
    <location>
        <begin position="169"/>
        <end position="191"/>
    </location>
</feature>
<organism evidence="2 3">
    <name type="scientific">Candidatus Cryptobacteroides intestinigallinarum</name>
    <dbReference type="NCBI Taxonomy" id="2840767"/>
    <lineage>
        <taxon>Bacteria</taxon>
        <taxon>Pseudomonadati</taxon>
        <taxon>Bacteroidota</taxon>
        <taxon>Bacteroidia</taxon>
        <taxon>Bacteroidales</taxon>
        <taxon>Candidatus Cryptobacteroides</taxon>
    </lineage>
</organism>
<keyword evidence="1" id="KW-0812">Transmembrane</keyword>